<dbReference type="InterPro" id="IPR003000">
    <property type="entry name" value="Sirtuin"/>
</dbReference>
<dbReference type="EMBL" id="CH408080">
    <property type="protein sequence ID" value="EEQ40454.1"/>
    <property type="molecule type" value="Genomic_DNA"/>
</dbReference>
<dbReference type="InterPro" id="IPR050134">
    <property type="entry name" value="NAD-dep_sirtuin_deacylases"/>
</dbReference>
<feature type="compositionally biased region" description="Basic and acidic residues" evidence="11">
    <location>
        <begin position="310"/>
        <end position="326"/>
    </location>
</feature>
<evidence type="ECO:0000256" key="3">
    <source>
        <dbReference type="ARBA" id="ARBA00022723"/>
    </source>
</evidence>
<evidence type="ECO:0000259" key="12">
    <source>
        <dbReference type="PROSITE" id="PS50305"/>
    </source>
</evidence>
<accession>C4Y8Q4</accession>
<evidence type="ECO:0000256" key="10">
    <source>
        <dbReference type="PROSITE-ProRule" id="PRU00236"/>
    </source>
</evidence>
<dbReference type="GO" id="GO:0033553">
    <property type="term" value="C:rDNA heterochromatin"/>
    <property type="evidence" value="ECO:0007669"/>
    <property type="project" value="EnsemblFungi"/>
</dbReference>
<comment type="similarity">
    <text evidence="1 6">Belongs to the sirtuin family. Class I subfamily.</text>
</comment>
<dbReference type="OrthoDB" id="420264at2759"/>
<dbReference type="InterPro" id="IPR026590">
    <property type="entry name" value="Ssirtuin_cat_dom"/>
</dbReference>
<feature type="domain" description="Deacetylase sirtuin-type" evidence="12">
    <location>
        <begin position="26"/>
        <end position="291"/>
    </location>
</feature>
<keyword evidence="5 6" id="KW-0520">NAD</keyword>
<comment type="cofactor">
    <cofactor evidence="9">
        <name>Zn(2+)</name>
        <dbReference type="ChEBI" id="CHEBI:29105"/>
    </cofactor>
    <text evidence="9">Binds 1 zinc ion per subunit.</text>
</comment>
<keyword evidence="3 6" id="KW-0479">Metal-binding</keyword>
<feature type="binding site" evidence="8">
    <location>
        <begin position="63"/>
        <end position="65"/>
    </location>
    <ligand>
        <name>NAD(+)</name>
        <dbReference type="ChEBI" id="CHEBI:57540"/>
    </ligand>
</feature>
<evidence type="ECO:0000256" key="4">
    <source>
        <dbReference type="ARBA" id="ARBA00022833"/>
    </source>
</evidence>
<evidence type="ECO:0000256" key="5">
    <source>
        <dbReference type="ARBA" id="ARBA00023027"/>
    </source>
</evidence>
<dbReference type="PIRSF" id="PIRSF037938">
    <property type="entry name" value="SIR2_euk"/>
    <property type="match status" value="1"/>
</dbReference>
<feature type="binding site" evidence="8">
    <location>
        <begin position="255"/>
        <end position="257"/>
    </location>
    <ligand>
        <name>NAD(+)</name>
        <dbReference type="ChEBI" id="CHEBI:57540"/>
    </ligand>
</feature>
<dbReference type="GO" id="GO:0008270">
    <property type="term" value="F:zinc ion binding"/>
    <property type="evidence" value="ECO:0007669"/>
    <property type="project" value="UniProtKB-UniRule"/>
</dbReference>
<dbReference type="SUPFAM" id="SSF52467">
    <property type="entry name" value="DHS-like NAD/FAD-binding domain"/>
    <property type="match status" value="1"/>
</dbReference>
<dbReference type="OMA" id="ATHSCID"/>
<protein>
    <recommendedName>
        <fullName evidence="6">NAD-dependent protein deacetylase</fullName>
        <ecNumber evidence="6">2.3.1.286</ecNumber>
    </recommendedName>
</protein>
<dbReference type="GO" id="GO:0031934">
    <property type="term" value="C:mating-type region heterochromatin"/>
    <property type="evidence" value="ECO:0007669"/>
    <property type="project" value="EnsemblFungi"/>
</dbReference>
<dbReference type="GO" id="GO:0099115">
    <property type="term" value="C:chromosome, subtelomeric region"/>
    <property type="evidence" value="ECO:0007669"/>
    <property type="project" value="EnsemblFungi"/>
</dbReference>
<feature type="binding site" evidence="8">
    <location>
        <begin position="135"/>
        <end position="138"/>
    </location>
    <ligand>
        <name>NAD(+)</name>
        <dbReference type="ChEBI" id="CHEBI:57540"/>
    </ligand>
</feature>
<evidence type="ECO:0000256" key="9">
    <source>
        <dbReference type="PIRSR" id="PIRSR037938-3"/>
    </source>
</evidence>
<proteinExistence type="inferred from homology"/>
<feature type="binding site" evidence="9 10">
    <location>
        <position position="163"/>
    </location>
    <ligand>
        <name>Zn(2+)</name>
        <dbReference type="ChEBI" id="CHEBI:29105"/>
    </ligand>
</feature>
<name>C4Y8Q4_CLAL4</name>
<dbReference type="InterPro" id="IPR026591">
    <property type="entry name" value="Sirtuin_cat_small_dom_sf"/>
</dbReference>
<dbReference type="PANTHER" id="PTHR11085:SF6">
    <property type="entry name" value="NAD-DEPENDENT PROTEIN DEACETYLASE SIRTUIN-2"/>
    <property type="match status" value="1"/>
</dbReference>
<dbReference type="STRING" id="306902.C4Y8Q4"/>
<dbReference type="InterPro" id="IPR029035">
    <property type="entry name" value="DHS-like_NAD/FAD-binding_dom"/>
</dbReference>
<evidence type="ECO:0000256" key="1">
    <source>
        <dbReference type="ARBA" id="ARBA00006924"/>
    </source>
</evidence>
<dbReference type="Gene3D" id="3.40.50.1220">
    <property type="entry name" value="TPP-binding domain"/>
    <property type="match status" value="1"/>
</dbReference>
<evidence type="ECO:0000256" key="11">
    <source>
        <dbReference type="SAM" id="MobiDB-lite"/>
    </source>
</evidence>
<dbReference type="InParanoid" id="C4Y8Q4"/>
<feature type="region of interest" description="Disordered" evidence="11">
    <location>
        <begin position="310"/>
        <end position="366"/>
    </location>
</feature>
<keyword evidence="4 6" id="KW-0862">Zinc</keyword>
<dbReference type="Gene3D" id="3.30.1600.10">
    <property type="entry name" value="SIR2/SIRT2 'Small Domain"/>
    <property type="match status" value="1"/>
</dbReference>
<dbReference type="GO" id="GO:0005634">
    <property type="term" value="C:nucleus"/>
    <property type="evidence" value="ECO:0007669"/>
    <property type="project" value="EnsemblFungi"/>
</dbReference>
<dbReference type="HOGENOM" id="CLU_023643_0_0_1"/>
<keyword evidence="2 6" id="KW-0808">Transferase</keyword>
<dbReference type="GO" id="GO:0005737">
    <property type="term" value="C:cytoplasm"/>
    <property type="evidence" value="ECO:0007669"/>
    <property type="project" value="EnsemblFungi"/>
</dbReference>
<feature type="binding site" evidence="8">
    <location>
        <begin position="53"/>
        <end position="57"/>
    </location>
    <ligand>
        <name>NAD(+)</name>
        <dbReference type="ChEBI" id="CHEBI:57540"/>
    </ligand>
</feature>
<evidence type="ECO:0000313" key="13">
    <source>
        <dbReference type="EMBL" id="EEQ40454.1"/>
    </source>
</evidence>
<dbReference type="KEGG" id="clu:CLUG_04582"/>
<dbReference type="GO" id="GO:0005721">
    <property type="term" value="C:pericentric heterochromatin"/>
    <property type="evidence" value="ECO:0007669"/>
    <property type="project" value="EnsemblFungi"/>
</dbReference>
<dbReference type="GO" id="GO:0046970">
    <property type="term" value="F:histone H4K16 deacetylase activity, NAD-dependent"/>
    <property type="evidence" value="ECO:0007669"/>
    <property type="project" value="EnsemblFungi"/>
</dbReference>
<organism evidence="13 14">
    <name type="scientific">Clavispora lusitaniae (strain ATCC 42720)</name>
    <name type="common">Yeast</name>
    <name type="synonym">Candida lusitaniae</name>
    <dbReference type="NCBI Taxonomy" id="306902"/>
    <lineage>
        <taxon>Eukaryota</taxon>
        <taxon>Fungi</taxon>
        <taxon>Dikarya</taxon>
        <taxon>Ascomycota</taxon>
        <taxon>Saccharomycotina</taxon>
        <taxon>Pichiomycetes</taxon>
        <taxon>Metschnikowiaceae</taxon>
        <taxon>Clavispora</taxon>
    </lineage>
</organism>
<dbReference type="PANTHER" id="PTHR11085">
    <property type="entry name" value="NAD-DEPENDENT PROTEIN DEACYLASE SIRTUIN-5, MITOCHONDRIAL-RELATED"/>
    <property type="match status" value="1"/>
</dbReference>
<feature type="active site" description="Proton acceptor" evidence="7 10">
    <location>
        <position position="155"/>
    </location>
</feature>
<feature type="binding site" evidence="8">
    <location>
        <position position="277"/>
    </location>
    <ligand>
        <name>NAD(+)</name>
        <dbReference type="ChEBI" id="CHEBI:57540"/>
    </ligand>
</feature>
<evidence type="ECO:0000256" key="8">
    <source>
        <dbReference type="PIRSR" id="PIRSR037938-2"/>
    </source>
</evidence>
<dbReference type="Proteomes" id="UP000007703">
    <property type="component" value="Unassembled WGS sequence"/>
</dbReference>
<dbReference type="PROSITE" id="PS50305">
    <property type="entry name" value="SIRTUIN"/>
    <property type="match status" value="1"/>
</dbReference>
<dbReference type="GO" id="GO:0031508">
    <property type="term" value="P:pericentric heterochromatin formation"/>
    <property type="evidence" value="ECO:0007669"/>
    <property type="project" value="EnsemblFungi"/>
</dbReference>
<feature type="binding site" evidence="9 10">
    <location>
        <position position="193"/>
    </location>
    <ligand>
        <name>Zn(2+)</name>
        <dbReference type="ChEBI" id="CHEBI:29105"/>
    </ligand>
</feature>
<evidence type="ECO:0000313" key="14">
    <source>
        <dbReference type="Proteomes" id="UP000007703"/>
    </source>
</evidence>
<evidence type="ECO:0000256" key="6">
    <source>
        <dbReference type="PIRNR" id="PIRNR037938"/>
    </source>
</evidence>
<dbReference type="InterPro" id="IPR017328">
    <property type="entry name" value="Sirtuin_class_I"/>
</dbReference>
<comment type="catalytic activity">
    <reaction evidence="6">
        <text>N(6)-acetyl-L-lysyl-[protein] + NAD(+) + H2O = 2''-O-acetyl-ADP-D-ribose + nicotinamide + L-lysyl-[protein]</text>
        <dbReference type="Rhea" id="RHEA:43636"/>
        <dbReference type="Rhea" id="RHEA-COMP:9752"/>
        <dbReference type="Rhea" id="RHEA-COMP:10731"/>
        <dbReference type="ChEBI" id="CHEBI:15377"/>
        <dbReference type="ChEBI" id="CHEBI:17154"/>
        <dbReference type="ChEBI" id="CHEBI:29969"/>
        <dbReference type="ChEBI" id="CHEBI:57540"/>
        <dbReference type="ChEBI" id="CHEBI:61930"/>
        <dbReference type="ChEBI" id="CHEBI:83767"/>
        <dbReference type="EC" id="2.3.1.286"/>
    </reaction>
</comment>
<dbReference type="AlphaFoldDB" id="C4Y8Q4"/>
<feature type="binding site" evidence="9 10">
    <location>
        <position position="166"/>
    </location>
    <ligand>
        <name>Zn(2+)</name>
        <dbReference type="ChEBI" id="CHEBI:29105"/>
    </ligand>
</feature>
<dbReference type="Pfam" id="PF02146">
    <property type="entry name" value="SIR2"/>
    <property type="match status" value="1"/>
</dbReference>
<reference evidence="13 14" key="1">
    <citation type="journal article" date="2009" name="Nature">
        <title>Evolution of pathogenicity and sexual reproduction in eight Candida genomes.</title>
        <authorList>
            <person name="Butler G."/>
            <person name="Rasmussen M.D."/>
            <person name="Lin M.F."/>
            <person name="Santos M.A."/>
            <person name="Sakthikumar S."/>
            <person name="Munro C.A."/>
            <person name="Rheinbay E."/>
            <person name="Grabherr M."/>
            <person name="Forche A."/>
            <person name="Reedy J.L."/>
            <person name="Agrafioti I."/>
            <person name="Arnaud M.B."/>
            <person name="Bates S."/>
            <person name="Brown A.J."/>
            <person name="Brunke S."/>
            <person name="Costanzo M.C."/>
            <person name="Fitzpatrick D.A."/>
            <person name="de Groot P.W."/>
            <person name="Harris D."/>
            <person name="Hoyer L.L."/>
            <person name="Hube B."/>
            <person name="Klis F.M."/>
            <person name="Kodira C."/>
            <person name="Lennard N."/>
            <person name="Logue M.E."/>
            <person name="Martin R."/>
            <person name="Neiman A.M."/>
            <person name="Nikolaou E."/>
            <person name="Quail M.A."/>
            <person name="Quinn J."/>
            <person name="Santos M.C."/>
            <person name="Schmitzberger F.F."/>
            <person name="Sherlock G."/>
            <person name="Shah P."/>
            <person name="Silverstein K.A."/>
            <person name="Skrzypek M.S."/>
            <person name="Soll D."/>
            <person name="Staggs R."/>
            <person name="Stansfield I."/>
            <person name="Stumpf M.P."/>
            <person name="Sudbery P.E."/>
            <person name="Srikantha T."/>
            <person name="Zeng Q."/>
            <person name="Berman J."/>
            <person name="Berriman M."/>
            <person name="Heitman J."/>
            <person name="Gow N.A."/>
            <person name="Lorenz M.C."/>
            <person name="Birren B.W."/>
            <person name="Kellis M."/>
            <person name="Cuomo C.A."/>
        </authorList>
    </citation>
    <scope>NUCLEOTIDE SEQUENCE [LARGE SCALE GENOMIC DNA]</scope>
    <source>
        <strain evidence="13 14">ATCC 42720</strain>
    </source>
</reference>
<gene>
    <name evidence="13" type="ORF">CLUG_04582</name>
</gene>
<dbReference type="EC" id="2.3.1.286" evidence="6"/>
<dbReference type="FunCoup" id="C4Y8Q4">
    <property type="interactions" value="450"/>
</dbReference>
<evidence type="ECO:0000256" key="2">
    <source>
        <dbReference type="ARBA" id="ARBA00022679"/>
    </source>
</evidence>
<dbReference type="VEuPathDB" id="FungiDB:CLUG_04582"/>
<feature type="binding site" evidence="9 10">
    <location>
        <position position="190"/>
    </location>
    <ligand>
        <name>Zn(2+)</name>
        <dbReference type="ChEBI" id="CHEBI:29105"/>
    </ligand>
</feature>
<evidence type="ECO:0000256" key="7">
    <source>
        <dbReference type="PIRSR" id="PIRSR037938-1"/>
    </source>
</evidence>
<feature type="binding site" evidence="8">
    <location>
        <begin position="231"/>
        <end position="232"/>
    </location>
    <ligand>
        <name>NAD(+)</name>
        <dbReference type="ChEBI" id="CHEBI:57540"/>
    </ligand>
</feature>
<dbReference type="GO" id="GO:0070403">
    <property type="term" value="F:NAD+ binding"/>
    <property type="evidence" value="ECO:0007669"/>
    <property type="project" value="UniProtKB-UniRule"/>
</dbReference>
<sequence length="366" mass="40402">MALSTTGNRTENTCSPALLQVKSTIAMSLEKQLGPLVDAIKSKKRKVTFFCGAGISTACGIPDFRSPKTGLYANLQRLNLPYAEAVFDIDYFKKDPKAFYTLCQELYPGKFVPSKFHFLMKLFQDKGLLHRVYTQNIDTLERIAGVHGDFIVEAHGSFAENHCIDCKEPMSTEELKKHMNSDVNDGIPTCASCKGYIKPDIVFFGEGLPERFFQLWEEDADVVDVAVVAGTSLTVFPFASLPAECGKNALRVLINKEVVGDFKARKRKSDIILQYDCDHIATVLADLLGWSEELAALVDSATKETILVEEKSDEAESTRVSSHEESESSSDSSNESFKDAISFPAEAQSMDSTDELDAQMGKLGLE</sequence>
<dbReference type="GO" id="GO:0000183">
    <property type="term" value="P:rDNA heterochromatin formation"/>
    <property type="evidence" value="ECO:0007669"/>
    <property type="project" value="EnsemblFungi"/>
</dbReference>
<dbReference type="GO" id="GO:0045950">
    <property type="term" value="P:negative regulation of mitotic recombination"/>
    <property type="evidence" value="ECO:0007669"/>
    <property type="project" value="EnsemblFungi"/>
</dbReference>
<dbReference type="GeneID" id="8496351"/>